<proteinExistence type="predicted"/>
<evidence type="ECO:0000256" key="1">
    <source>
        <dbReference type="SAM" id="MobiDB-lite"/>
    </source>
</evidence>
<feature type="compositionally biased region" description="Acidic residues" evidence="1">
    <location>
        <begin position="49"/>
        <end position="67"/>
    </location>
</feature>
<organism evidence="2 3">
    <name type="scientific">Oryza meyeriana var. granulata</name>
    <dbReference type="NCBI Taxonomy" id="110450"/>
    <lineage>
        <taxon>Eukaryota</taxon>
        <taxon>Viridiplantae</taxon>
        <taxon>Streptophyta</taxon>
        <taxon>Embryophyta</taxon>
        <taxon>Tracheophyta</taxon>
        <taxon>Spermatophyta</taxon>
        <taxon>Magnoliopsida</taxon>
        <taxon>Liliopsida</taxon>
        <taxon>Poales</taxon>
        <taxon>Poaceae</taxon>
        <taxon>BOP clade</taxon>
        <taxon>Oryzoideae</taxon>
        <taxon>Oryzeae</taxon>
        <taxon>Oryzinae</taxon>
        <taxon>Oryza</taxon>
        <taxon>Oryza meyeriana</taxon>
    </lineage>
</organism>
<gene>
    <name evidence="2" type="ORF">E2562_024484</name>
</gene>
<dbReference type="AlphaFoldDB" id="A0A6G1FBP3"/>
<dbReference type="Proteomes" id="UP000479710">
    <property type="component" value="Unassembled WGS sequence"/>
</dbReference>
<accession>A0A6G1FBP3</accession>
<name>A0A6G1FBP3_9ORYZ</name>
<sequence length="83" mass="8752">MVFGQVIEALEKTSVSLKEKSWVEAKFEVVVAAEYILACFVSPAGNSEEAGDASDVGDEDEGDDDEAPASNSSSSSHSRRDAP</sequence>
<dbReference type="EMBL" id="SPHZ02000001">
    <property type="protein sequence ID" value="KAF0934294.1"/>
    <property type="molecule type" value="Genomic_DNA"/>
</dbReference>
<keyword evidence="3" id="KW-1185">Reference proteome</keyword>
<feature type="region of interest" description="Disordered" evidence="1">
    <location>
        <begin position="45"/>
        <end position="83"/>
    </location>
</feature>
<comment type="caution">
    <text evidence="2">The sequence shown here is derived from an EMBL/GenBank/DDBJ whole genome shotgun (WGS) entry which is preliminary data.</text>
</comment>
<evidence type="ECO:0000313" key="3">
    <source>
        <dbReference type="Proteomes" id="UP000479710"/>
    </source>
</evidence>
<reference evidence="2 3" key="1">
    <citation type="submission" date="2019-11" db="EMBL/GenBank/DDBJ databases">
        <title>Whole genome sequence of Oryza granulata.</title>
        <authorList>
            <person name="Li W."/>
        </authorList>
    </citation>
    <scope>NUCLEOTIDE SEQUENCE [LARGE SCALE GENOMIC DNA]</scope>
    <source>
        <strain evidence="3">cv. Menghai</strain>
        <tissue evidence="2">Leaf</tissue>
    </source>
</reference>
<protein>
    <submittedName>
        <fullName evidence="2">Uncharacterized protein</fullName>
    </submittedName>
</protein>
<evidence type="ECO:0000313" key="2">
    <source>
        <dbReference type="EMBL" id="KAF0934294.1"/>
    </source>
</evidence>